<comment type="cofactor">
    <cofactor evidence="1">
        <name>Mg(2+)</name>
        <dbReference type="ChEBI" id="CHEBI:18420"/>
    </cofactor>
</comment>
<organism evidence="13 14">
    <name type="scientific">Mucilaginibacter mali</name>
    <dbReference type="NCBI Taxonomy" id="2740462"/>
    <lineage>
        <taxon>Bacteria</taxon>
        <taxon>Pseudomonadati</taxon>
        <taxon>Bacteroidota</taxon>
        <taxon>Sphingobacteriia</taxon>
        <taxon>Sphingobacteriales</taxon>
        <taxon>Sphingobacteriaceae</taxon>
        <taxon>Mucilaginibacter</taxon>
    </lineage>
</organism>
<evidence type="ECO:0000313" key="13">
    <source>
        <dbReference type="EMBL" id="QKJ28837.1"/>
    </source>
</evidence>
<evidence type="ECO:0000256" key="4">
    <source>
        <dbReference type="ARBA" id="ARBA00011738"/>
    </source>
</evidence>
<comment type="pathway">
    <text evidence="2">Metabolic intermediate biosynthesis; 1-deoxy-D-xylulose 5-phosphate biosynthesis; 1-deoxy-D-xylulose 5-phosphate from D-glyceraldehyde 3-phosphate and pyruvate: step 1/1.</text>
</comment>
<dbReference type="PANTHER" id="PTHR43322:SF5">
    <property type="entry name" value="1-DEOXY-D-XYLULOSE-5-PHOSPHATE SYNTHASE, CHLOROPLASTIC"/>
    <property type="match status" value="1"/>
</dbReference>
<dbReference type="InterPro" id="IPR005475">
    <property type="entry name" value="Transketolase-like_Pyr-bd"/>
</dbReference>
<comment type="subunit">
    <text evidence="4">Homodimer.</text>
</comment>
<proteinExistence type="inferred from homology"/>
<dbReference type="CDD" id="cd07033">
    <property type="entry name" value="TPP_PYR_DXS_TK_like"/>
    <property type="match status" value="1"/>
</dbReference>
<evidence type="ECO:0000256" key="10">
    <source>
        <dbReference type="ARBA" id="ARBA00023052"/>
    </source>
</evidence>
<evidence type="ECO:0000256" key="6">
    <source>
        <dbReference type="ARBA" id="ARBA00022679"/>
    </source>
</evidence>
<evidence type="ECO:0000256" key="8">
    <source>
        <dbReference type="ARBA" id="ARBA00022842"/>
    </source>
</evidence>
<name>A0A7D4TVU2_9SPHI</name>
<dbReference type="GO" id="GO:0005829">
    <property type="term" value="C:cytosol"/>
    <property type="evidence" value="ECO:0007669"/>
    <property type="project" value="TreeGrafter"/>
</dbReference>
<dbReference type="EMBL" id="CP054139">
    <property type="protein sequence ID" value="QKJ28837.1"/>
    <property type="molecule type" value="Genomic_DNA"/>
</dbReference>
<dbReference type="PANTHER" id="PTHR43322">
    <property type="entry name" value="1-D-DEOXYXYLULOSE 5-PHOSPHATE SYNTHASE-RELATED"/>
    <property type="match status" value="1"/>
</dbReference>
<dbReference type="AlphaFoldDB" id="A0A7D4TVU2"/>
<dbReference type="RefSeq" id="WP_173413535.1">
    <property type="nucleotide sequence ID" value="NZ_CP054139.1"/>
</dbReference>
<keyword evidence="10" id="KW-0786">Thiamine pyrophosphate</keyword>
<protein>
    <recommendedName>
        <fullName evidence="5">1-deoxy-D-xylulose-5-phosphate synthase</fullName>
        <ecNumber evidence="5">2.2.1.7</ecNumber>
    </recommendedName>
</protein>
<keyword evidence="11" id="KW-0414">Isoprene biosynthesis</keyword>
<evidence type="ECO:0000313" key="14">
    <source>
        <dbReference type="Proteomes" id="UP000505355"/>
    </source>
</evidence>
<dbReference type="InterPro" id="IPR005477">
    <property type="entry name" value="Dxylulose-5-P_synthase"/>
</dbReference>
<accession>A0A7D4TVU2</accession>
<dbReference type="Pfam" id="PF02779">
    <property type="entry name" value="Transket_pyr"/>
    <property type="match status" value="1"/>
</dbReference>
<dbReference type="InterPro" id="IPR033248">
    <property type="entry name" value="Transketolase_C"/>
</dbReference>
<evidence type="ECO:0000256" key="3">
    <source>
        <dbReference type="ARBA" id="ARBA00011081"/>
    </source>
</evidence>
<comment type="similarity">
    <text evidence="3">Belongs to the transketolase family. DXPS subfamily.</text>
</comment>
<keyword evidence="9" id="KW-0784">Thiamine biosynthesis</keyword>
<dbReference type="GO" id="GO:0009228">
    <property type="term" value="P:thiamine biosynthetic process"/>
    <property type="evidence" value="ECO:0007669"/>
    <property type="project" value="UniProtKB-KW"/>
</dbReference>
<dbReference type="InterPro" id="IPR009014">
    <property type="entry name" value="Transketo_C/PFOR_II"/>
</dbReference>
<dbReference type="KEGG" id="mmab:HQ865_03385"/>
<keyword evidence="6" id="KW-0808">Transferase</keyword>
<evidence type="ECO:0000256" key="1">
    <source>
        <dbReference type="ARBA" id="ARBA00001946"/>
    </source>
</evidence>
<evidence type="ECO:0000256" key="7">
    <source>
        <dbReference type="ARBA" id="ARBA00022723"/>
    </source>
</evidence>
<reference evidence="13 14" key="1">
    <citation type="submission" date="2020-05" db="EMBL/GenBank/DDBJ databases">
        <title>Mucilaginibacter mali sp. nov.</title>
        <authorList>
            <person name="Kim H.S."/>
            <person name="Lee K.C."/>
            <person name="Suh M.K."/>
            <person name="Kim J.-S."/>
            <person name="Han K.-I."/>
            <person name="Eom M.K."/>
            <person name="Shin Y.K."/>
            <person name="Lee J.-S."/>
        </authorList>
    </citation>
    <scope>NUCLEOTIDE SEQUENCE [LARGE SCALE GENOMIC DNA]</scope>
    <source>
        <strain evidence="13 14">G2-14</strain>
    </source>
</reference>
<dbReference type="Proteomes" id="UP000505355">
    <property type="component" value="Chromosome"/>
</dbReference>
<dbReference type="SMART" id="SM00861">
    <property type="entry name" value="Transket_pyr"/>
    <property type="match status" value="1"/>
</dbReference>
<dbReference type="GO" id="GO:0016114">
    <property type="term" value="P:terpenoid biosynthetic process"/>
    <property type="evidence" value="ECO:0007669"/>
    <property type="project" value="InterPro"/>
</dbReference>
<dbReference type="SUPFAM" id="SSF52922">
    <property type="entry name" value="TK C-terminal domain-like"/>
    <property type="match status" value="1"/>
</dbReference>
<keyword evidence="7" id="KW-0479">Metal-binding</keyword>
<dbReference type="SUPFAM" id="SSF52518">
    <property type="entry name" value="Thiamin diphosphate-binding fold (THDP-binding)"/>
    <property type="match status" value="1"/>
</dbReference>
<dbReference type="Gene3D" id="3.40.50.970">
    <property type="match status" value="1"/>
</dbReference>
<evidence type="ECO:0000256" key="9">
    <source>
        <dbReference type="ARBA" id="ARBA00022977"/>
    </source>
</evidence>
<evidence type="ECO:0000256" key="5">
    <source>
        <dbReference type="ARBA" id="ARBA00013150"/>
    </source>
</evidence>
<dbReference type="InterPro" id="IPR029061">
    <property type="entry name" value="THDP-binding"/>
</dbReference>
<evidence type="ECO:0000256" key="2">
    <source>
        <dbReference type="ARBA" id="ARBA00004980"/>
    </source>
</evidence>
<dbReference type="Gene3D" id="3.40.50.920">
    <property type="match status" value="1"/>
</dbReference>
<dbReference type="GO" id="GO:0008661">
    <property type="term" value="F:1-deoxy-D-xylulose-5-phosphate synthase activity"/>
    <property type="evidence" value="ECO:0007669"/>
    <property type="project" value="UniProtKB-EC"/>
</dbReference>
<evidence type="ECO:0000256" key="11">
    <source>
        <dbReference type="ARBA" id="ARBA00023229"/>
    </source>
</evidence>
<dbReference type="Pfam" id="PF02780">
    <property type="entry name" value="Transketolase_C"/>
    <property type="match status" value="1"/>
</dbReference>
<sequence>MTYEELLTQTALADDNLVVMTAENRALVRNLPGILGKRFIDTGITEQTMIGAAAGLALRGRVPVVHALAAFLTMRAFEFVRTDVGIANLPVKLSGFIPGFLSDANGPTHQAIEDISIMRGIPNLTVFAPADEDDLLKMLPAIWDAPQPAYTRINTRKTTHEHAPFEWGKAEVISIGSDVTILTYGLMFEQALVTVEMLKNEGLSVGLINMRSLKPVDEQVILQAVALSNMVVTLEDHFVTGGLYTIVAEVLLKHRATANVLPVALEEKWFRPALLNEVLNYEGFTGKQIAEKILGYQTLGNQPEIKINEFAE</sequence>
<evidence type="ECO:0000259" key="12">
    <source>
        <dbReference type="SMART" id="SM00861"/>
    </source>
</evidence>
<gene>
    <name evidence="13" type="ORF">HQ865_03385</name>
</gene>
<dbReference type="GO" id="GO:0019288">
    <property type="term" value="P:isopentenyl diphosphate biosynthetic process, methylerythritol 4-phosphate pathway"/>
    <property type="evidence" value="ECO:0007669"/>
    <property type="project" value="TreeGrafter"/>
</dbReference>
<dbReference type="GO" id="GO:0046872">
    <property type="term" value="F:metal ion binding"/>
    <property type="evidence" value="ECO:0007669"/>
    <property type="project" value="UniProtKB-KW"/>
</dbReference>
<keyword evidence="8" id="KW-0460">Magnesium</keyword>
<dbReference type="EC" id="2.2.1.7" evidence="5"/>
<feature type="domain" description="Transketolase-like pyrimidine-binding" evidence="12">
    <location>
        <begin position="1"/>
        <end position="157"/>
    </location>
</feature>
<keyword evidence="14" id="KW-1185">Reference proteome</keyword>